<keyword evidence="4 7" id="KW-1133">Transmembrane helix</keyword>
<evidence type="ECO:0000256" key="2">
    <source>
        <dbReference type="ARBA" id="ARBA00009066"/>
    </source>
</evidence>
<feature type="compositionally biased region" description="Basic and acidic residues" evidence="6">
    <location>
        <begin position="1"/>
        <end position="13"/>
    </location>
</feature>
<evidence type="ECO:0000256" key="7">
    <source>
        <dbReference type="SAM" id="Phobius"/>
    </source>
</evidence>
<keyword evidence="5 7" id="KW-0472">Membrane</keyword>
<evidence type="ECO:0000256" key="4">
    <source>
        <dbReference type="ARBA" id="ARBA00022989"/>
    </source>
</evidence>
<dbReference type="InterPro" id="IPR005351">
    <property type="entry name" value="ASTER"/>
</dbReference>
<feature type="transmembrane region" description="Helical" evidence="7">
    <location>
        <begin position="75"/>
        <end position="92"/>
    </location>
</feature>
<evidence type="ECO:0000256" key="6">
    <source>
        <dbReference type="SAM" id="MobiDB-lite"/>
    </source>
</evidence>
<dbReference type="OrthoDB" id="284718at2759"/>
<dbReference type="GO" id="GO:0005789">
    <property type="term" value="C:endoplasmic reticulum membrane"/>
    <property type="evidence" value="ECO:0007669"/>
    <property type="project" value="InterPro"/>
</dbReference>
<dbReference type="GO" id="GO:0044183">
    <property type="term" value="F:protein folding chaperone"/>
    <property type="evidence" value="ECO:0007669"/>
    <property type="project" value="InterPro"/>
</dbReference>
<dbReference type="OMA" id="EEDWSHM"/>
<dbReference type="PANTHER" id="PTHR13193:SF0">
    <property type="entry name" value="PAT COMPLEX SUBUNIT ASTERIX"/>
    <property type="match status" value="1"/>
</dbReference>
<organism evidence="8">
    <name type="scientific">Absidia glauca</name>
    <name type="common">Pin mould</name>
    <dbReference type="NCBI Taxonomy" id="4829"/>
    <lineage>
        <taxon>Eukaryota</taxon>
        <taxon>Fungi</taxon>
        <taxon>Fungi incertae sedis</taxon>
        <taxon>Mucoromycota</taxon>
        <taxon>Mucoromycotina</taxon>
        <taxon>Mucoromycetes</taxon>
        <taxon>Mucorales</taxon>
        <taxon>Cunninghamellaceae</taxon>
        <taxon>Absidia</taxon>
    </lineage>
</organism>
<evidence type="ECO:0000313" key="8">
    <source>
        <dbReference type="EMBL" id="SAM01435.1"/>
    </source>
</evidence>
<dbReference type="AlphaFoldDB" id="A0A168NY98"/>
<dbReference type="EMBL" id="LT553527">
    <property type="protein sequence ID" value="SAM01435.1"/>
    <property type="molecule type" value="Genomic_DNA"/>
</dbReference>
<name>A0A168NY98_ABSGL</name>
<gene>
    <name evidence="8" type="primary">ABSGL_07176.1 scaffold 8717</name>
</gene>
<reference evidence="8" key="1">
    <citation type="submission" date="2016-04" db="EMBL/GenBank/DDBJ databases">
        <authorList>
            <person name="Evans L.H."/>
            <person name="Alamgir A."/>
            <person name="Owens N."/>
            <person name="Weber N.D."/>
            <person name="Virtaneva K."/>
            <person name="Barbian K."/>
            <person name="Babar A."/>
            <person name="Rosenke K."/>
        </authorList>
    </citation>
    <scope>NUCLEOTIDE SEQUENCE [LARGE SCALE GENOMIC DNA]</scope>
    <source>
        <strain evidence="8">CBS 101.48</strain>
    </source>
</reference>
<dbReference type="Proteomes" id="UP000078561">
    <property type="component" value="Unassembled WGS sequence"/>
</dbReference>
<comment type="similarity">
    <text evidence="2">Belongs to the Asterix family.</text>
</comment>
<dbReference type="STRING" id="4829.A0A168NY98"/>
<dbReference type="InParanoid" id="A0A168NY98"/>
<keyword evidence="9" id="KW-1185">Reference proteome</keyword>
<feature type="region of interest" description="Disordered" evidence="6">
    <location>
        <begin position="1"/>
        <end position="26"/>
    </location>
</feature>
<evidence type="ECO:0000256" key="1">
    <source>
        <dbReference type="ARBA" id="ARBA00004370"/>
    </source>
</evidence>
<sequence length="118" mass="12764">MSSADPRRPDKVVPFHMPPVTEDDPPDWNSNIAMVTAMGGIFLRNKLKVLPWVSGYFGLSSFLNQQKSKKKGDSFSGSGAMIAVVSLVTYYINLYAGHKRALAAYSADASDEGFGTTA</sequence>
<dbReference type="PANTHER" id="PTHR13193">
    <property type="entry name" value="CGI-140"/>
    <property type="match status" value="1"/>
</dbReference>
<evidence type="ECO:0000256" key="5">
    <source>
        <dbReference type="ARBA" id="ARBA00023136"/>
    </source>
</evidence>
<keyword evidence="3 7" id="KW-0812">Transmembrane</keyword>
<evidence type="ECO:0000313" key="9">
    <source>
        <dbReference type="Proteomes" id="UP000078561"/>
    </source>
</evidence>
<evidence type="ECO:0000256" key="3">
    <source>
        <dbReference type="ARBA" id="ARBA00022692"/>
    </source>
</evidence>
<proteinExistence type="inferred from homology"/>
<protein>
    <submittedName>
        <fullName evidence="8">Uncharacterized protein</fullName>
    </submittedName>
</protein>
<comment type="subcellular location">
    <subcellularLocation>
        <location evidence="1">Membrane</location>
    </subcellularLocation>
</comment>
<dbReference type="GO" id="GO:0045048">
    <property type="term" value="P:protein insertion into ER membrane"/>
    <property type="evidence" value="ECO:0007669"/>
    <property type="project" value="InterPro"/>
</dbReference>
<accession>A0A168NY98</accession>
<dbReference type="Pfam" id="PF03669">
    <property type="entry name" value="ASTER"/>
    <property type="match status" value="1"/>
</dbReference>